<evidence type="ECO:0000313" key="1">
    <source>
        <dbReference type="EMBL" id="QZD96222.1"/>
    </source>
</evidence>
<gene>
    <name evidence="1" type="ORF">K3136_05900</name>
</gene>
<organism evidence="1 2">
    <name type="scientific">Qipengyuania gelatinilytica</name>
    <dbReference type="NCBI Taxonomy" id="2867231"/>
    <lineage>
        <taxon>Bacteria</taxon>
        <taxon>Pseudomonadati</taxon>
        <taxon>Pseudomonadota</taxon>
        <taxon>Alphaproteobacteria</taxon>
        <taxon>Sphingomonadales</taxon>
        <taxon>Erythrobacteraceae</taxon>
        <taxon>Qipengyuania</taxon>
    </lineage>
</organism>
<dbReference type="RefSeq" id="WP_221431946.1">
    <property type="nucleotide sequence ID" value="NZ_CP081294.1"/>
</dbReference>
<dbReference type="Proteomes" id="UP000824321">
    <property type="component" value="Chromosome"/>
</dbReference>
<protein>
    <submittedName>
        <fullName evidence="1">Uncharacterized protein</fullName>
    </submittedName>
</protein>
<accession>A0ABX9A5C3</accession>
<proteinExistence type="predicted"/>
<reference evidence="1 2" key="1">
    <citation type="submission" date="2021-08" db="EMBL/GenBank/DDBJ databases">
        <title>Comparative Genomics Analysis of the Genus Qipengyuania Reveals Extensive Genetic Diversity and Metabolic Versatility, Including the Description of Fifteen Novel Species.</title>
        <authorList>
            <person name="Liu Y."/>
        </authorList>
    </citation>
    <scope>NUCLEOTIDE SEQUENCE [LARGE SCALE GENOMIC DNA]</scope>
    <source>
        <strain evidence="1 2">1NDH1</strain>
    </source>
</reference>
<dbReference type="EMBL" id="CP081294">
    <property type="protein sequence ID" value="QZD96222.1"/>
    <property type="molecule type" value="Genomic_DNA"/>
</dbReference>
<sequence>MQDHRNSLGYRIGHTGEAMIVEGHNADGELIRIGDAQRGAQQKLRCECGVELVAKQGDELAWHFAHASGQAGACEQATKAAAMRFIRATLLDANAISLPQEGLTTPVQSISSIDKEGYGDFPIHRVSGNPLPSLAILTKLKKKSANEIAVRARRKNMALMEVTLYSYRNLPDEELAEAIIDNAPRKWLHGGDDYIRRSYYHRPMDMSEVRRKLGF</sequence>
<name>A0ABX9A5C3_9SPHN</name>
<evidence type="ECO:0000313" key="2">
    <source>
        <dbReference type="Proteomes" id="UP000824321"/>
    </source>
</evidence>
<keyword evidence="2" id="KW-1185">Reference proteome</keyword>